<organism evidence="3 4">
    <name type="scientific">Venatoribacter cucullus</name>
    <dbReference type="NCBI Taxonomy" id="2661630"/>
    <lineage>
        <taxon>Bacteria</taxon>
        <taxon>Pseudomonadati</taxon>
        <taxon>Pseudomonadota</taxon>
        <taxon>Gammaproteobacteria</taxon>
        <taxon>Oceanospirillales</taxon>
        <taxon>Oceanospirillaceae</taxon>
        <taxon>Venatoribacter</taxon>
    </lineage>
</organism>
<dbReference type="KEGG" id="vcw:GJQ55_01750"/>
<accession>A0A9X7UUK4</accession>
<dbReference type="RefSeq" id="WP_228345796.1">
    <property type="nucleotide sequence ID" value="NZ_CP046056.1"/>
</dbReference>
<name>A0A9X7UUK4_9GAMM</name>
<dbReference type="InterPro" id="IPR029787">
    <property type="entry name" value="Nucleotide_cyclase"/>
</dbReference>
<dbReference type="GO" id="GO:0009190">
    <property type="term" value="P:cyclic nucleotide biosynthetic process"/>
    <property type="evidence" value="ECO:0007669"/>
    <property type="project" value="InterPro"/>
</dbReference>
<protein>
    <recommendedName>
        <fullName evidence="2">Guanylate cyclase domain-containing protein</fullName>
    </recommendedName>
</protein>
<feature type="domain" description="Guanylate cyclase" evidence="2">
    <location>
        <begin position="252"/>
        <end position="387"/>
    </location>
</feature>
<feature type="transmembrane region" description="Helical" evidence="1">
    <location>
        <begin position="20"/>
        <end position="41"/>
    </location>
</feature>
<dbReference type="EMBL" id="CP046056">
    <property type="protein sequence ID" value="QQD23274.1"/>
    <property type="molecule type" value="Genomic_DNA"/>
</dbReference>
<evidence type="ECO:0000313" key="3">
    <source>
        <dbReference type="EMBL" id="QQD23274.1"/>
    </source>
</evidence>
<gene>
    <name evidence="3" type="ORF">GJQ55_01750</name>
</gene>
<dbReference type="GO" id="GO:0004016">
    <property type="term" value="F:adenylate cyclase activity"/>
    <property type="evidence" value="ECO:0007669"/>
    <property type="project" value="UniProtKB-ARBA"/>
</dbReference>
<dbReference type="SUPFAM" id="SSF55073">
    <property type="entry name" value="Nucleotide cyclase"/>
    <property type="match status" value="1"/>
</dbReference>
<dbReference type="Pfam" id="PF00211">
    <property type="entry name" value="Guanylate_cyc"/>
    <property type="match status" value="1"/>
</dbReference>
<dbReference type="PROSITE" id="PS50125">
    <property type="entry name" value="GUANYLATE_CYCLASE_2"/>
    <property type="match status" value="1"/>
</dbReference>
<dbReference type="AlphaFoldDB" id="A0A9X7UUK4"/>
<evidence type="ECO:0000259" key="2">
    <source>
        <dbReference type="PROSITE" id="PS50125"/>
    </source>
</evidence>
<dbReference type="GO" id="GO:0035556">
    <property type="term" value="P:intracellular signal transduction"/>
    <property type="evidence" value="ECO:0007669"/>
    <property type="project" value="InterPro"/>
</dbReference>
<sequence length="458" mass="50993">MSNHMTTDRLFGQKLNLSQISGLLAAALVLLTGLLISWLTWSHLQDQLSLRLQQDAQRQLQRLTVTIAPSLLQQDRVSISVTLQEWVRGPELDAIRVLNNNQQVIAESGRAGANSVEISQPVTQDDVAIGVLRADLNLQPARQTAGRYLALGMIATAFCALLAGLAVLTLAERYLGYVRQLQQRLQHWQQDTSALLELPASPALGELQELHQTLSALARQQHQQQAIQQALARFSAGGAPAASARLQYHDCAMLFIEIEDLDSLQASLSAEELTDNLNRYYRLLTQAAKLYNGKLDRYIGNGAVMLFGMSGNHSSEERNHHALHCLYAAQLFLGLIRNCRPEPQTPCIRFRLAAHWGPVLLAPLTTDNSTTHCNLIGDTLHWAAHLAHHSQNQELLVSATLHAEIQPQDNLLWRCGPDLTDLHGRPQQNYWLQQLPEKQQSLISRQIRHITAMTATSE</sequence>
<evidence type="ECO:0000313" key="4">
    <source>
        <dbReference type="Proteomes" id="UP000596074"/>
    </source>
</evidence>
<dbReference type="CDD" id="cd07302">
    <property type="entry name" value="CHD"/>
    <property type="match status" value="1"/>
</dbReference>
<proteinExistence type="predicted"/>
<evidence type="ECO:0000256" key="1">
    <source>
        <dbReference type="SAM" id="Phobius"/>
    </source>
</evidence>
<keyword evidence="1" id="KW-0812">Transmembrane</keyword>
<dbReference type="Proteomes" id="UP000596074">
    <property type="component" value="Chromosome"/>
</dbReference>
<dbReference type="InterPro" id="IPR001054">
    <property type="entry name" value="A/G_cyclase"/>
</dbReference>
<reference evidence="3 4" key="1">
    <citation type="submission" date="2019-11" db="EMBL/GenBank/DDBJ databases">
        <title>Venatorbacter sp. nov. a predator of Campylobacter and other Gram-negative bacteria.</title>
        <authorList>
            <person name="Saeedi A."/>
            <person name="Cummings N.J."/>
            <person name="Connerton I.F."/>
            <person name="Connerton P.L."/>
        </authorList>
    </citation>
    <scope>NUCLEOTIDE SEQUENCE [LARGE SCALE GENOMIC DNA]</scope>
    <source>
        <strain evidence="3">XL5</strain>
    </source>
</reference>
<keyword evidence="1" id="KW-0472">Membrane</keyword>
<keyword evidence="4" id="KW-1185">Reference proteome</keyword>
<keyword evidence="1" id="KW-1133">Transmembrane helix</keyword>
<feature type="transmembrane region" description="Helical" evidence="1">
    <location>
        <begin position="148"/>
        <end position="171"/>
    </location>
</feature>
<dbReference type="Gene3D" id="3.30.70.1230">
    <property type="entry name" value="Nucleotide cyclase"/>
    <property type="match status" value="1"/>
</dbReference>